<dbReference type="InterPro" id="IPR020449">
    <property type="entry name" value="Tscrpt_reg_AraC-type_HTH"/>
</dbReference>
<evidence type="ECO:0000256" key="1">
    <source>
        <dbReference type="ARBA" id="ARBA00023015"/>
    </source>
</evidence>
<gene>
    <name evidence="5" type="primary">araC</name>
    <name evidence="5" type="ORF">Pan265_29050</name>
</gene>
<dbReference type="InterPro" id="IPR009057">
    <property type="entry name" value="Homeodomain-like_sf"/>
</dbReference>
<evidence type="ECO:0000313" key="6">
    <source>
        <dbReference type="Proteomes" id="UP000320386"/>
    </source>
</evidence>
<dbReference type="GO" id="GO:0003700">
    <property type="term" value="F:DNA-binding transcription factor activity"/>
    <property type="evidence" value="ECO:0007669"/>
    <property type="project" value="InterPro"/>
</dbReference>
<accession>A0A518C1C9</accession>
<keyword evidence="3" id="KW-0804">Transcription</keyword>
<keyword evidence="2" id="KW-0238">DNA-binding</keyword>
<dbReference type="InterPro" id="IPR050204">
    <property type="entry name" value="AraC_XylS_family_regulators"/>
</dbReference>
<dbReference type="PROSITE" id="PS01124">
    <property type="entry name" value="HTH_ARAC_FAMILY_2"/>
    <property type="match status" value="1"/>
</dbReference>
<dbReference type="SMART" id="SM00342">
    <property type="entry name" value="HTH_ARAC"/>
    <property type="match status" value="1"/>
</dbReference>
<dbReference type="PANTHER" id="PTHR46796">
    <property type="entry name" value="HTH-TYPE TRANSCRIPTIONAL ACTIVATOR RHAS-RELATED"/>
    <property type="match status" value="1"/>
</dbReference>
<feature type="domain" description="HTH araC/xylS-type" evidence="4">
    <location>
        <begin position="262"/>
        <end position="360"/>
    </location>
</feature>
<dbReference type="KEGG" id="mcad:Pan265_29050"/>
<dbReference type="EMBL" id="CP036280">
    <property type="protein sequence ID" value="QDU73027.1"/>
    <property type="molecule type" value="Genomic_DNA"/>
</dbReference>
<dbReference type="SUPFAM" id="SSF46689">
    <property type="entry name" value="Homeodomain-like"/>
    <property type="match status" value="2"/>
</dbReference>
<keyword evidence="1" id="KW-0805">Transcription regulation</keyword>
<dbReference type="Proteomes" id="UP000320386">
    <property type="component" value="Chromosome"/>
</dbReference>
<evidence type="ECO:0000259" key="4">
    <source>
        <dbReference type="PROSITE" id="PS01124"/>
    </source>
</evidence>
<dbReference type="OrthoDB" id="9806208at2"/>
<dbReference type="Gene3D" id="1.10.10.60">
    <property type="entry name" value="Homeodomain-like"/>
    <property type="match status" value="2"/>
</dbReference>
<sequence length="361" mass="40049">MSKSRVMTPDTASFAPWDHGSEHLFRLLKGVVKINGFSLAILDPSRPREDGFLAGAGISKDEVDRWCGSGYANDPLYQEALRKGIASGRGLKTKPSPPAPGKQIVIATEPVGPESKAVWVLIGGRDSALSEDELAAWPLLLKSIRTSFDYMPEPGMSRVVLGSDDRVIHADPVLRSRAISQPEVLSDLSANLRPIIEQRWPETEYFERHDLSIEVNGEPTWVRFHFGHAPGESEGEHLYVELRPLSEDDVPPSGLVPDDRIAQAAGYISDNFASSPNLTEISASVETSPFHFHRLFSKQMNISPKHYLLRLQMQIAKWMLRASRKPIGTIAMDTGFSSHGHFTATFHRIVGMSPTQYRESN</sequence>
<evidence type="ECO:0000256" key="2">
    <source>
        <dbReference type="ARBA" id="ARBA00023125"/>
    </source>
</evidence>
<dbReference type="AlphaFoldDB" id="A0A518C1C9"/>
<dbReference type="PRINTS" id="PR00032">
    <property type="entry name" value="HTHARAC"/>
</dbReference>
<dbReference type="GO" id="GO:0043565">
    <property type="term" value="F:sequence-specific DNA binding"/>
    <property type="evidence" value="ECO:0007669"/>
    <property type="project" value="InterPro"/>
</dbReference>
<dbReference type="RefSeq" id="WP_145447168.1">
    <property type="nucleotide sequence ID" value="NZ_CP036280.1"/>
</dbReference>
<keyword evidence="6" id="KW-1185">Reference proteome</keyword>
<dbReference type="Pfam" id="PF12833">
    <property type="entry name" value="HTH_18"/>
    <property type="match status" value="1"/>
</dbReference>
<protein>
    <submittedName>
        <fullName evidence="5">Arabinose operon regulatory protein</fullName>
    </submittedName>
</protein>
<evidence type="ECO:0000256" key="3">
    <source>
        <dbReference type="ARBA" id="ARBA00023163"/>
    </source>
</evidence>
<reference evidence="5 6" key="1">
    <citation type="submission" date="2019-02" db="EMBL/GenBank/DDBJ databases">
        <title>Deep-cultivation of Planctomycetes and their phenomic and genomic characterization uncovers novel biology.</title>
        <authorList>
            <person name="Wiegand S."/>
            <person name="Jogler M."/>
            <person name="Boedeker C."/>
            <person name="Pinto D."/>
            <person name="Vollmers J."/>
            <person name="Rivas-Marin E."/>
            <person name="Kohn T."/>
            <person name="Peeters S.H."/>
            <person name="Heuer A."/>
            <person name="Rast P."/>
            <person name="Oberbeckmann S."/>
            <person name="Bunk B."/>
            <person name="Jeske O."/>
            <person name="Meyerdierks A."/>
            <person name="Storesund J.E."/>
            <person name="Kallscheuer N."/>
            <person name="Luecker S."/>
            <person name="Lage O.M."/>
            <person name="Pohl T."/>
            <person name="Merkel B.J."/>
            <person name="Hornburger P."/>
            <person name="Mueller R.-W."/>
            <person name="Bruemmer F."/>
            <person name="Labrenz M."/>
            <person name="Spormann A.M."/>
            <person name="Op den Camp H."/>
            <person name="Overmann J."/>
            <person name="Amann R."/>
            <person name="Jetten M.S.M."/>
            <person name="Mascher T."/>
            <person name="Medema M.H."/>
            <person name="Devos D.P."/>
            <person name="Kaster A.-K."/>
            <person name="Ovreas L."/>
            <person name="Rohde M."/>
            <person name="Galperin M.Y."/>
            <person name="Jogler C."/>
        </authorList>
    </citation>
    <scope>NUCLEOTIDE SEQUENCE [LARGE SCALE GENOMIC DNA]</scope>
    <source>
        <strain evidence="5 6">Pan265</strain>
    </source>
</reference>
<proteinExistence type="predicted"/>
<dbReference type="InterPro" id="IPR018060">
    <property type="entry name" value="HTH_AraC"/>
</dbReference>
<evidence type="ECO:0000313" key="5">
    <source>
        <dbReference type="EMBL" id="QDU73027.1"/>
    </source>
</evidence>
<name>A0A518C1C9_9BACT</name>
<organism evidence="5 6">
    <name type="scientific">Mucisphaera calidilacus</name>
    <dbReference type="NCBI Taxonomy" id="2527982"/>
    <lineage>
        <taxon>Bacteria</taxon>
        <taxon>Pseudomonadati</taxon>
        <taxon>Planctomycetota</taxon>
        <taxon>Phycisphaerae</taxon>
        <taxon>Phycisphaerales</taxon>
        <taxon>Phycisphaeraceae</taxon>
        <taxon>Mucisphaera</taxon>
    </lineage>
</organism>